<proteinExistence type="predicted"/>
<feature type="transmembrane region" description="Helical" evidence="1">
    <location>
        <begin position="40"/>
        <end position="59"/>
    </location>
</feature>
<organism evidence="2 3">
    <name type="scientific">Ectopseudomonas mendocina</name>
    <name type="common">Pseudomonas mendocina</name>
    <dbReference type="NCBI Taxonomy" id="300"/>
    <lineage>
        <taxon>Bacteria</taxon>
        <taxon>Pseudomonadati</taxon>
        <taxon>Pseudomonadota</taxon>
        <taxon>Gammaproteobacteria</taxon>
        <taxon>Pseudomonadales</taxon>
        <taxon>Pseudomonadaceae</taxon>
        <taxon>Ectopseudomonas</taxon>
    </lineage>
</organism>
<keyword evidence="1" id="KW-1133">Transmembrane helix</keyword>
<evidence type="ECO:0000313" key="2">
    <source>
        <dbReference type="EMBL" id="WXL26380.1"/>
    </source>
</evidence>
<sequence length="235" mass="26853">MLKSQKPNTTLARKVTAAPNGTVVRFHIEIMKALQPHKPLIWLLVLTALLTVGVALKFTRDEAISKVVMYYGGWNTEEMFDATQWFTSGMYKPRNIEADGSASNVTMQRAKPLTFTKDQIKELPFTVLALLRKDFPEINREAYLDNPPDLSKRYRYAYSAFSKPNDPEDYYYLYLELEQRRFVATIRRDAQSGADIAGRFISEVYADQPADAEHIKVFAEIAEAERKASAIRSLD</sequence>
<dbReference type="Proteomes" id="UP001476583">
    <property type="component" value="Chromosome"/>
</dbReference>
<keyword evidence="1" id="KW-0472">Membrane</keyword>
<reference evidence="2 3" key="1">
    <citation type="submission" date="2024-03" db="EMBL/GenBank/DDBJ databases">
        <title>Complete genome of BD2.</title>
        <authorList>
            <person name="Cao G."/>
        </authorList>
    </citation>
    <scope>NUCLEOTIDE SEQUENCE [LARGE SCALE GENOMIC DNA]</scope>
    <source>
        <strain evidence="2 3">BD2</strain>
    </source>
</reference>
<protein>
    <recommendedName>
        <fullName evidence="4">Transmembrane protein</fullName>
    </recommendedName>
</protein>
<keyword evidence="3" id="KW-1185">Reference proteome</keyword>
<accession>A0ABZ2RIX2</accession>
<evidence type="ECO:0008006" key="4">
    <source>
        <dbReference type="Google" id="ProtNLM"/>
    </source>
</evidence>
<name>A0ABZ2RIX2_ECTME</name>
<evidence type="ECO:0000256" key="1">
    <source>
        <dbReference type="SAM" id="Phobius"/>
    </source>
</evidence>
<evidence type="ECO:0000313" key="3">
    <source>
        <dbReference type="Proteomes" id="UP001476583"/>
    </source>
</evidence>
<gene>
    <name evidence="2" type="ORF">WG219_02500</name>
</gene>
<dbReference type="EMBL" id="CP148074">
    <property type="protein sequence ID" value="WXL26380.1"/>
    <property type="molecule type" value="Genomic_DNA"/>
</dbReference>
<keyword evidence="1" id="KW-0812">Transmembrane</keyword>